<dbReference type="RefSeq" id="WP_193155651.1">
    <property type="nucleotide sequence ID" value="NZ_AQGU01000025.1"/>
</dbReference>
<dbReference type="EMBL" id="AQGU01000025">
    <property type="protein sequence ID" value="MBE0359593.1"/>
    <property type="molecule type" value="Genomic_DNA"/>
</dbReference>
<organism evidence="2 3">
    <name type="scientific">Pseudoalteromonas aliena SW19</name>
    <dbReference type="NCBI Taxonomy" id="1314866"/>
    <lineage>
        <taxon>Bacteria</taxon>
        <taxon>Pseudomonadati</taxon>
        <taxon>Pseudomonadota</taxon>
        <taxon>Gammaproteobacteria</taxon>
        <taxon>Alteromonadales</taxon>
        <taxon>Pseudoalteromonadaceae</taxon>
        <taxon>Pseudoalteromonas</taxon>
    </lineage>
</organism>
<comment type="caution">
    <text evidence="2">The sequence shown here is derived from an EMBL/GenBank/DDBJ whole genome shotgun (WGS) entry which is preliminary data.</text>
</comment>
<sequence length="207" mass="23927">MDKATYGLIGVCLGFVLGIFKDWYLQHLKRKKEYEYLSIRVVCELDRFVYGCIDVINDNGTVCGQYDKNGYAIVQVEPPSFEPYKLDVEWKSLPHKLMYETLNFPNKIENANEIISAAFEYDDLPTYDRGFDARHFHYTELGIQALELASKLRILAGLPPSEASVYCDPSEILPKKKIELEERKKLKEQHYREVVENLNKSSDGTKS</sequence>
<keyword evidence="1" id="KW-0472">Membrane</keyword>
<keyword evidence="1" id="KW-0812">Transmembrane</keyword>
<name>A0ABR9DZG5_9GAMM</name>
<evidence type="ECO:0000313" key="2">
    <source>
        <dbReference type="EMBL" id="MBE0359593.1"/>
    </source>
</evidence>
<protein>
    <submittedName>
        <fullName evidence="2">Uncharacterized protein</fullName>
    </submittedName>
</protein>
<keyword evidence="3" id="KW-1185">Reference proteome</keyword>
<evidence type="ECO:0000313" key="3">
    <source>
        <dbReference type="Proteomes" id="UP000648482"/>
    </source>
</evidence>
<gene>
    <name evidence="2" type="ORF">PALI_a0871</name>
</gene>
<evidence type="ECO:0000256" key="1">
    <source>
        <dbReference type="SAM" id="Phobius"/>
    </source>
</evidence>
<keyword evidence="1" id="KW-1133">Transmembrane helix</keyword>
<proteinExistence type="predicted"/>
<feature type="transmembrane region" description="Helical" evidence="1">
    <location>
        <begin position="6"/>
        <end position="24"/>
    </location>
</feature>
<accession>A0ABR9DZG5</accession>
<reference evidence="2 3" key="1">
    <citation type="submission" date="2015-06" db="EMBL/GenBank/DDBJ databases">
        <title>Genome sequence of Pseudoalteromonas aliena.</title>
        <authorList>
            <person name="Xie B.-B."/>
            <person name="Rong J.-C."/>
            <person name="Qin Q.-L."/>
            <person name="Zhang Y.-Z."/>
        </authorList>
    </citation>
    <scope>NUCLEOTIDE SEQUENCE [LARGE SCALE GENOMIC DNA]</scope>
    <source>
        <strain evidence="2 3">SW19</strain>
    </source>
</reference>
<dbReference type="Proteomes" id="UP000648482">
    <property type="component" value="Unassembled WGS sequence"/>
</dbReference>